<evidence type="ECO:0000256" key="2">
    <source>
        <dbReference type="ARBA" id="ARBA00004141"/>
    </source>
</evidence>
<reference evidence="10 11" key="1">
    <citation type="journal article" date="2013" name="Antonie Van Leeuwenhoek">
        <title>Sphingomonas ginsenosidivorax sp. nov., with the ability to transform ginsenosides.</title>
        <authorList>
            <person name="Jin X.F."/>
            <person name="Kim J.K."/>
            <person name="Liu Q.M."/>
            <person name="Kang M.S."/>
            <person name="He D."/>
            <person name="Jin F.X."/>
            <person name="Kim S.C."/>
            <person name="Im W.T."/>
        </authorList>
    </citation>
    <scope>NUCLEOTIDE SEQUENCE [LARGE SCALE GENOMIC DNA]</scope>
    <source>
        <strain evidence="10 11">KHI67</strain>
    </source>
</reference>
<proteinExistence type="predicted"/>
<keyword evidence="6 8" id="KW-1133">Transmembrane helix</keyword>
<dbReference type="GO" id="GO:0030416">
    <property type="term" value="P:methylamine metabolic process"/>
    <property type="evidence" value="ECO:0007669"/>
    <property type="project" value="InterPro"/>
</dbReference>
<name>A0A5C6UHX5_9SPHN</name>
<dbReference type="OrthoDB" id="9921855at2"/>
<evidence type="ECO:0000256" key="8">
    <source>
        <dbReference type="SAM" id="Phobius"/>
    </source>
</evidence>
<dbReference type="EMBL" id="VOQR01000001">
    <property type="protein sequence ID" value="TXC71994.1"/>
    <property type="molecule type" value="Genomic_DNA"/>
</dbReference>
<dbReference type="Proteomes" id="UP000321250">
    <property type="component" value="Unassembled WGS sequence"/>
</dbReference>
<comment type="subcellular location">
    <subcellularLocation>
        <location evidence="2">Membrane</location>
        <topology evidence="2">Multi-pass membrane protein</topology>
    </subcellularLocation>
</comment>
<comment type="caution">
    <text evidence="10">The sequence shown here is derived from an EMBL/GenBank/DDBJ whole genome shotgun (WGS) entry which is preliminary data.</text>
</comment>
<dbReference type="AlphaFoldDB" id="A0A5C6UHX5"/>
<feature type="transmembrane region" description="Helical" evidence="8">
    <location>
        <begin position="117"/>
        <end position="136"/>
    </location>
</feature>
<evidence type="ECO:0000259" key="9">
    <source>
        <dbReference type="Pfam" id="PF07291"/>
    </source>
</evidence>
<dbReference type="RefSeq" id="WP_147083271.1">
    <property type="nucleotide sequence ID" value="NZ_VOQR01000001.1"/>
</dbReference>
<feature type="transmembrane region" description="Helical" evidence="8">
    <location>
        <begin position="6"/>
        <end position="22"/>
    </location>
</feature>
<gene>
    <name evidence="10" type="ORF">FSB78_14295</name>
</gene>
<dbReference type="Pfam" id="PF07291">
    <property type="entry name" value="MauE"/>
    <property type="match status" value="1"/>
</dbReference>
<keyword evidence="11" id="KW-1185">Reference proteome</keyword>
<dbReference type="InterPro" id="IPR009908">
    <property type="entry name" value="Methylamine_util_MauE"/>
</dbReference>
<feature type="transmembrane region" description="Helical" evidence="8">
    <location>
        <begin position="74"/>
        <end position="96"/>
    </location>
</feature>
<comment type="function">
    <text evidence="1">May be specifically involved in the processing, transport, and/or maturation of the MADH beta-subunit.</text>
</comment>
<evidence type="ECO:0000256" key="5">
    <source>
        <dbReference type="ARBA" id="ARBA00022692"/>
    </source>
</evidence>
<evidence type="ECO:0000256" key="4">
    <source>
        <dbReference type="ARBA" id="ARBA00019078"/>
    </source>
</evidence>
<feature type="domain" description="Methylamine utilisation protein MauE" evidence="9">
    <location>
        <begin position="2"/>
        <end position="133"/>
    </location>
</feature>
<evidence type="ECO:0000256" key="6">
    <source>
        <dbReference type="ARBA" id="ARBA00022989"/>
    </source>
</evidence>
<evidence type="ECO:0000313" key="10">
    <source>
        <dbReference type="EMBL" id="TXC71994.1"/>
    </source>
</evidence>
<comment type="pathway">
    <text evidence="3">One-carbon metabolism; methylamine degradation.</text>
</comment>
<evidence type="ECO:0000313" key="11">
    <source>
        <dbReference type="Proteomes" id="UP000321250"/>
    </source>
</evidence>
<keyword evidence="7 8" id="KW-0472">Membrane</keyword>
<protein>
    <recommendedName>
        <fullName evidence="4">Methylamine utilization protein MauE</fullName>
    </recommendedName>
</protein>
<evidence type="ECO:0000256" key="3">
    <source>
        <dbReference type="ARBA" id="ARBA00004856"/>
    </source>
</evidence>
<feature type="transmembrane region" description="Helical" evidence="8">
    <location>
        <begin position="43"/>
        <end position="68"/>
    </location>
</feature>
<evidence type="ECO:0000256" key="7">
    <source>
        <dbReference type="ARBA" id="ARBA00023136"/>
    </source>
</evidence>
<sequence length="147" mass="15800">MWWLAVGLKVLIGMIFLSAGVSKAMRRSSLERMVRHHGIHNPLLVRLVSNGLLTAEITIGGILLIAWSRLGIRIGSAGAIALLLIFAALSLRLALLKRPFRCQCSPLLAGHTSGPAVALRNLGLAALTGMLFFLHLDESGIATWTIT</sequence>
<keyword evidence="5 8" id="KW-0812">Transmembrane</keyword>
<dbReference type="GO" id="GO:0016020">
    <property type="term" value="C:membrane"/>
    <property type="evidence" value="ECO:0007669"/>
    <property type="project" value="UniProtKB-SubCell"/>
</dbReference>
<accession>A0A5C6UHX5</accession>
<organism evidence="10 11">
    <name type="scientific">Sphingomonas ginsenosidivorax</name>
    <dbReference type="NCBI Taxonomy" id="862135"/>
    <lineage>
        <taxon>Bacteria</taxon>
        <taxon>Pseudomonadati</taxon>
        <taxon>Pseudomonadota</taxon>
        <taxon>Alphaproteobacteria</taxon>
        <taxon>Sphingomonadales</taxon>
        <taxon>Sphingomonadaceae</taxon>
        <taxon>Sphingomonas</taxon>
    </lineage>
</organism>
<evidence type="ECO:0000256" key="1">
    <source>
        <dbReference type="ARBA" id="ARBA00003475"/>
    </source>
</evidence>